<feature type="compositionally biased region" description="Low complexity" evidence="1">
    <location>
        <begin position="143"/>
        <end position="162"/>
    </location>
</feature>
<accession>A0AAN8FE55</accession>
<feature type="compositionally biased region" description="Polar residues" evidence="1">
    <location>
        <begin position="258"/>
        <end position="281"/>
    </location>
</feature>
<feature type="compositionally biased region" description="Low complexity" evidence="1">
    <location>
        <begin position="905"/>
        <end position="917"/>
    </location>
</feature>
<evidence type="ECO:0000313" key="3">
    <source>
        <dbReference type="EMBL" id="KAK5956711.1"/>
    </source>
</evidence>
<feature type="compositionally biased region" description="Polar residues" evidence="1">
    <location>
        <begin position="889"/>
        <end position="903"/>
    </location>
</feature>
<protein>
    <recommendedName>
        <fullName evidence="2">Clr5 domain-containing protein</fullName>
    </recommendedName>
</protein>
<dbReference type="Proteomes" id="UP001316803">
    <property type="component" value="Unassembled WGS sequence"/>
</dbReference>
<dbReference type="PANTHER" id="PTHR38788">
    <property type="entry name" value="CLR5 DOMAIN-CONTAINING PROTEIN"/>
    <property type="match status" value="1"/>
</dbReference>
<dbReference type="InterPro" id="IPR025676">
    <property type="entry name" value="Clr5_dom"/>
</dbReference>
<dbReference type="PANTHER" id="PTHR38788:SF3">
    <property type="entry name" value="CLR5 DOMAIN-CONTAINING PROTEIN"/>
    <property type="match status" value="1"/>
</dbReference>
<reference evidence="3 4" key="1">
    <citation type="submission" date="2022-12" db="EMBL/GenBank/DDBJ databases">
        <title>Genomic features and morphological characterization of a novel Knufia sp. strain isolated from spacecraft assembly facility.</title>
        <authorList>
            <person name="Teixeira M."/>
            <person name="Chander A.M."/>
            <person name="Stajich J.E."/>
            <person name="Venkateswaran K."/>
        </authorList>
    </citation>
    <scope>NUCLEOTIDE SEQUENCE [LARGE SCALE GENOMIC DNA]</scope>
    <source>
        <strain evidence="3 4">FJI-L2-BK-P2</strain>
    </source>
</reference>
<evidence type="ECO:0000256" key="1">
    <source>
        <dbReference type="SAM" id="MobiDB-lite"/>
    </source>
</evidence>
<evidence type="ECO:0000259" key="2">
    <source>
        <dbReference type="Pfam" id="PF14420"/>
    </source>
</evidence>
<feature type="region of interest" description="Disordered" evidence="1">
    <location>
        <begin position="86"/>
        <end position="174"/>
    </location>
</feature>
<feature type="region of interest" description="Disordered" evidence="1">
    <location>
        <begin position="889"/>
        <end position="917"/>
    </location>
</feature>
<dbReference type="EMBL" id="JAKLMC020000004">
    <property type="protein sequence ID" value="KAK5956711.1"/>
    <property type="molecule type" value="Genomic_DNA"/>
</dbReference>
<organism evidence="3 4">
    <name type="scientific">Knufia fluminis</name>
    <dbReference type="NCBI Taxonomy" id="191047"/>
    <lineage>
        <taxon>Eukaryota</taxon>
        <taxon>Fungi</taxon>
        <taxon>Dikarya</taxon>
        <taxon>Ascomycota</taxon>
        <taxon>Pezizomycotina</taxon>
        <taxon>Eurotiomycetes</taxon>
        <taxon>Chaetothyriomycetidae</taxon>
        <taxon>Chaetothyriales</taxon>
        <taxon>Trichomeriaceae</taxon>
        <taxon>Knufia</taxon>
    </lineage>
</organism>
<feature type="compositionally biased region" description="Low complexity" evidence="1">
    <location>
        <begin position="248"/>
        <end position="257"/>
    </location>
</feature>
<keyword evidence="4" id="KW-1185">Reference proteome</keyword>
<dbReference type="Pfam" id="PF14420">
    <property type="entry name" value="Clr5"/>
    <property type="match status" value="1"/>
</dbReference>
<feature type="domain" description="Clr5" evidence="2">
    <location>
        <begin position="31"/>
        <end position="83"/>
    </location>
</feature>
<feature type="compositionally biased region" description="Basic and acidic residues" evidence="1">
    <location>
        <begin position="300"/>
        <end position="312"/>
    </location>
</feature>
<feature type="region of interest" description="Disordered" evidence="1">
    <location>
        <begin position="247"/>
        <end position="287"/>
    </location>
</feature>
<sequence length="943" mass="103555">MTTTPIKLSSPLTWIDGPKLGRKKRRATIAPQVWENHYLRIEQLYRAEDRPLKYVAQYMKDNHGFDATERQYHTQFEKWGLFKRSGQRKQVLPPQSPISLTEGQSPGSSSRLLRQATTTGSLQSPTNPLEEPASRSASIEDCSSSNQAPSSPGSPGSPSPAQYGATRRPSRNSHEPVLFSTAAAPSKSNLQSVLPIMLNAGEHDPKSQDPLRIVLMEDEYSGSFAAADQKSLDELLLGFEWPQPPSGLPTTPTSTFSDGISTSGSVSTSEYVQQDAQSAARHQQEALEDHVGDAFHSEKEGVDANTHDKPPNLEDEPVQTRSVSDKTLENSTTPVDDGAPQLSASATTTCSDVLDTQQHRQSLIAEVLLRDGSDASQIDVSISQLTLSQRYKIPGVLSHVSLKPSTTLEDMVTVMLFKVDTASVSTSDIVKLVRTAKFLFAAQAYEHCHAISVFTWRLVQDNDRSDTTLSTLPVWPEIAVNTIKSSNLPQDLRLCGEILNAMPLHGALHSDCVRKDLAILYACLGEALHRLSSDSEADKAAVECWTTSQSMASTYQHSLAHTAITAATKHITQHINNKPLPPDTYKQLNRVLEASGQSSPSCEEANRHMYVILIWCATSLGHAGFASMISNIDAKFWTTNGVDVADVRRFERLVAYSYLCGCLWRHERLDKCKELCRIDADVVGALENLQSATGLTSEDILAAILQLLFHPGLASVNRLEQATMATRYHARMDDVCRQFALKAAGFQHHGRTLTMELLLEHFQWPGRSYYVNCDGAAAPFCSTEYATSVGTFLREFASIGLELGESKVLQPVLTCFHAGRALFDETLLPYTARSSQTSDDLKAFRSAGRRRSDESMQSMTPSLQRYSAAFDDLLSEGFDDDRLLRYSGSVKSHNSGSNMSISGASLRGSTRMSTSGSSVRSSRLEWFPRSSLAGSSVMEVDED</sequence>
<name>A0AAN8FE55_9EURO</name>
<dbReference type="AlphaFoldDB" id="A0AAN8FE55"/>
<feature type="compositionally biased region" description="Polar residues" evidence="1">
    <location>
        <begin position="97"/>
        <end position="127"/>
    </location>
</feature>
<comment type="caution">
    <text evidence="3">The sequence shown here is derived from an EMBL/GenBank/DDBJ whole genome shotgun (WGS) entry which is preliminary data.</text>
</comment>
<gene>
    <name evidence="3" type="ORF">OHC33_002198</name>
</gene>
<feature type="region of interest" description="Disordered" evidence="1">
    <location>
        <begin position="300"/>
        <end position="346"/>
    </location>
</feature>
<proteinExistence type="predicted"/>
<evidence type="ECO:0000313" key="4">
    <source>
        <dbReference type="Proteomes" id="UP001316803"/>
    </source>
</evidence>